<accession>A0AAV2AZ45</accession>
<dbReference type="Pfam" id="PF13855">
    <property type="entry name" value="LRR_8"/>
    <property type="match status" value="2"/>
</dbReference>
<dbReference type="PANTHER" id="PTHR24366:SF96">
    <property type="entry name" value="LEUCINE RICH REPEAT CONTAINING 53"/>
    <property type="match status" value="1"/>
</dbReference>
<keyword evidence="5" id="KW-1185">Reference proteome</keyword>
<evidence type="ECO:0000313" key="4">
    <source>
        <dbReference type="EMBL" id="CAL1289107.1"/>
    </source>
</evidence>
<gene>
    <name evidence="4" type="ORF">LARSCL_LOCUS15740</name>
</gene>
<proteinExistence type="predicted"/>
<feature type="chain" id="PRO_5043999181" evidence="3">
    <location>
        <begin position="19"/>
        <end position="323"/>
    </location>
</feature>
<evidence type="ECO:0000256" key="3">
    <source>
        <dbReference type="SAM" id="SignalP"/>
    </source>
</evidence>
<dbReference type="PROSITE" id="PS51450">
    <property type="entry name" value="LRR"/>
    <property type="match status" value="1"/>
</dbReference>
<evidence type="ECO:0000313" key="5">
    <source>
        <dbReference type="Proteomes" id="UP001497382"/>
    </source>
</evidence>
<dbReference type="EMBL" id="CAXIEN010000243">
    <property type="protein sequence ID" value="CAL1289107.1"/>
    <property type="molecule type" value="Genomic_DNA"/>
</dbReference>
<dbReference type="Gene3D" id="3.80.10.10">
    <property type="entry name" value="Ribonuclease Inhibitor"/>
    <property type="match status" value="1"/>
</dbReference>
<comment type="caution">
    <text evidence="4">The sequence shown here is derived from an EMBL/GenBank/DDBJ whole genome shotgun (WGS) entry which is preliminary data.</text>
</comment>
<feature type="signal peptide" evidence="3">
    <location>
        <begin position="1"/>
        <end position="18"/>
    </location>
</feature>
<dbReference type="Proteomes" id="UP001497382">
    <property type="component" value="Unassembled WGS sequence"/>
</dbReference>
<dbReference type="InterPro" id="IPR032675">
    <property type="entry name" value="LRR_dom_sf"/>
</dbReference>
<dbReference type="SMART" id="SM00369">
    <property type="entry name" value="LRR_TYP"/>
    <property type="match status" value="4"/>
</dbReference>
<dbReference type="InterPro" id="IPR001611">
    <property type="entry name" value="Leu-rich_rpt"/>
</dbReference>
<keyword evidence="1" id="KW-0433">Leucine-rich repeat</keyword>
<protein>
    <submittedName>
        <fullName evidence="4">Uncharacterized protein</fullName>
    </submittedName>
</protein>
<dbReference type="PANTHER" id="PTHR24366">
    <property type="entry name" value="IG(IMMUNOGLOBULIN) AND LRR(LEUCINE RICH REPEAT) DOMAINS"/>
    <property type="match status" value="1"/>
</dbReference>
<keyword evidence="3" id="KW-0732">Signal</keyword>
<reference evidence="4 5" key="1">
    <citation type="submission" date="2024-04" db="EMBL/GenBank/DDBJ databases">
        <authorList>
            <person name="Rising A."/>
            <person name="Reimegard J."/>
            <person name="Sonavane S."/>
            <person name="Akerstrom W."/>
            <person name="Nylinder S."/>
            <person name="Hedman E."/>
            <person name="Kallberg Y."/>
        </authorList>
    </citation>
    <scope>NUCLEOTIDE SEQUENCE [LARGE SCALE GENOMIC DNA]</scope>
</reference>
<evidence type="ECO:0000256" key="2">
    <source>
        <dbReference type="ARBA" id="ARBA00022737"/>
    </source>
</evidence>
<name>A0AAV2AZ45_9ARAC</name>
<evidence type="ECO:0000256" key="1">
    <source>
        <dbReference type="ARBA" id="ARBA00022614"/>
    </source>
</evidence>
<organism evidence="4 5">
    <name type="scientific">Larinioides sclopetarius</name>
    <dbReference type="NCBI Taxonomy" id="280406"/>
    <lineage>
        <taxon>Eukaryota</taxon>
        <taxon>Metazoa</taxon>
        <taxon>Ecdysozoa</taxon>
        <taxon>Arthropoda</taxon>
        <taxon>Chelicerata</taxon>
        <taxon>Arachnida</taxon>
        <taxon>Araneae</taxon>
        <taxon>Araneomorphae</taxon>
        <taxon>Entelegynae</taxon>
        <taxon>Araneoidea</taxon>
        <taxon>Araneidae</taxon>
        <taxon>Larinioides</taxon>
    </lineage>
</organism>
<dbReference type="AlphaFoldDB" id="A0AAV2AZ45"/>
<sequence>MIALWFPILISLFWFVACPCPPQENIAPHCICKDLGDGPMMLCNTIMSTDELIPIIKMTDGHDMFALTLMDSALPYIPSDLFKGTHYRKIRFVNTQIMSLSDGDLAFIGLEDRLEELRATDAHYISQWDWSQLRNHRRLDLIDINLISMYSLEQEFPALKSLTVLGIIKAEISFIHPTAFSKLENLKILDMRDNLITDLNRDMLPNPAQQLRILDFSGNLLNSLPDDMFEGMPNLKELQLDFNKFKTLNEETFLWPFENLQLLQFKGNEFLCDCRLRWLVDANKPMYFQGTCTLPENLKVLSSVRRWRHGGPFTALFVFPVTL</sequence>
<dbReference type="SUPFAM" id="SSF52058">
    <property type="entry name" value="L domain-like"/>
    <property type="match status" value="1"/>
</dbReference>
<dbReference type="InterPro" id="IPR003591">
    <property type="entry name" value="Leu-rich_rpt_typical-subtyp"/>
</dbReference>
<keyword evidence="2" id="KW-0677">Repeat</keyword>